<dbReference type="RefSeq" id="WP_052546620.1">
    <property type="nucleotide sequence ID" value="NZ_JMCC02000008.1"/>
</dbReference>
<evidence type="ECO:0000256" key="3">
    <source>
        <dbReference type="ARBA" id="ARBA00022989"/>
    </source>
</evidence>
<dbReference type="PANTHER" id="PTHR21624:SF1">
    <property type="entry name" value="ALKYLGLYCEROL MONOOXYGENASE"/>
    <property type="match status" value="1"/>
</dbReference>
<accession>A0A0C1ZN12</accession>
<dbReference type="InterPro" id="IPR051689">
    <property type="entry name" value="Sterol_desaturase/TMEM195"/>
</dbReference>
<sequence>MIDYRLVITAMFAGGALLELAWGRFLFREQTTAKDLALDLGAGLGLPILVLPVIMTSSAAATEAIAPGSANALAGWPAWAMFVTLLIADDLTQYWWHRASHTWPRLNLLHRAHHSAEYLSIRVVYRNNLLYYAMMPGLWLSGVLLHLGFAPVYYVYYIAKMAVIISAHSSVGWDTKLVKIRWLAPLMWVVARTISTPCTHAAHHGKHAADGVTHYHGNYGNFLLVWDVVFGTAKINTERPREFGLEQVEPATWVQELLWPFSRRAQPAALKPAKPEGEP</sequence>
<feature type="transmembrane region" description="Helical" evidence="7">
    <location>
        <begin position="129"/>
        <end position="148"/>
    </location>
</feature>
<proteinExistence type="predicted"/>
<keyword evidence="4" id="KW-0560">Oxidoreductase</keyword>
<dbReference type="Pfam" id="PF04116">
    <property type="entry name" value="FA_hydroxylase"/>
    <property type="match status" value="1"/>
</dbReference>
<evidence type="ECO:0000256" key="6">
    <source>
        <dbReference type="ARBA" id="ARBA00023136"/>
    </source>
</evidence>
<organism evidence="9 10">
    <name type="scientific">Enhygromyxa salina</name>
    <dbReference type="NCBI Taxonomy" id="215803"/>
    <lineage>
        <taxon>Bacteria</taxon>
        <taxon>Pseudomonadati</taxon>
        <taxon>Myxococcota</taxon>
        <taxon>Polyangia</taxon>
        <taxon>Nannocystales</taxon>
        <taxon>Nannocystaceae</taxon>
        <taxon>Enhygromyxa</taxon>
    </lineage>
</organism>
<protein>
    <submittedName>
        <fullName evidence="9">Sterol desaturase family protein</fullName>
    </submittedName>
</protein>
<feature type="transmembrane region" description="Helical" evidence="7">
    <location>
        <begin position="36"/>
        <end position="56"/>
    </location>
</feature>
<feature type="transmembrane region" description="Helical" evidence="7">
    <location>
        <begin position="76"/>
        <end position="96"/>
    </location>
</feature>
<dbReference type="GO" id="GO:0008610">
    <property type="term" value="P:lipid biosynthetic process"/>
    <property type="evidence" value="ECO:0007669"/>
    <property type="project" value="InterPro"/>
</dbReference>
<keyword evidence="6 7" id="KW-0472">Membrane</keyword>
<reference evidence="9 10" key="1">
    <citation type="submission" date="2014-12" db="EMBL/GenBank/DDBJ databases">
        <title>Genome assembly of Enhygromyxa salina DSM 15201.</title>
        <authorList>
            <person name="Sharma G."/>
            <person name="Subramanian S."/>
        </authorList>
    </citation>
    <scope>NUCLEOTIDE SEQUENCE [LARGE SCALE GENOMIC DNA]</scope>
    <source>
        <strain evidence="9 10">DSM 15201</strain>
    </source>
</reference>
<feature type="domain" description="Fatty acid hydroxylase" evidence="8">
    <location>
        <begin position="83"/>
        <end position="232"/>
    </location>
</feature>
<dbReference type="Proteomes" id="UP000031599">
    <property type="component" value="Unassembled WGS sequence"/>
</dbReference>
<keyword evidence="3 7" id="KW-1133">Transmembrane helix</keyword>
<evidence type="ECO:0000256" key="7">
    <source>
        <dbReference type="SAM" id="Phobius"/>
    </source>
</evidence>
<evidence type="ECO:0000313" key="10">
    <source>
        <dbReference type="Proteomes" id="UP000031599"/>
    </source>
</evidence>
<dbReference type="EMBL" id="JMCC02000008">
    <property type="protein sequence ID" value="KIG18849.1"/>
    <property type="molecule type" value="Genomic_DNA"/>
</dbReference>
<dbReference type="AlphaFoldDB" id="A0A0C1ZN12"/>
<dbReference type="GO" id="GO:0005506">
    <property type="term" value="F:iron ion binding"/>
    <property type="evidence" value="ECO:0007669"/>
    <property type="project" value="InterPro"/>
</dbReference>
<dbReference type="InterPro" id="IPR006694">
    <property type="entry name" value="Fatty_acid_hydroxylase"/>
</dbReference>
<evidence type="ECO:0000313" key="9">
    <source>
        <dbReference type="EMBL" id="KIG18849.1"/>
    </source>
</evidence>
<dbReference type="GO" id="GO:0050479">
    <property type="term" value="F:glyceryl-ether monooxygenase activity"/>
    <property type="evidence" value="ECO:0007669"/>
    <property type="project" value="TreeGrafter"/>
</dbReference>
<evidence type="ECO:0000256" key="1">
    <source>
        <dbReference type="ARBA" id="ARBA00004127"/>
    </source>
</evidence>
<dbReference type="GO" id="GO:0006643">
    <property type="term" value="P:membrane lipid metabolic process"/>
    <property type="evidence" value="ECO:0007669"/>
    <property type="project" value="TreeGrafter"/>
</dbReference>
<comment type="caution">
    <text evidence="9">The sequence shown here is derived from an EMBL/GenBank/DDBJ whole genome shotgun (WGS) entry which is preliminary data.</text>
</comment>
<keyword evidence="5" id="KW-0443">Lipid metabolism</keyword>
<dbReference type="PANTHER" id="PTHR21624">
    <property type="entry name" value="STEROL DESATURASE-RELATED PROTEIN"/>
    <property type="match status" value="1"/>
</dbReference>
<gene>
    <name evidence="9" type="ORF">DB30_07185</name>
</gene>
<dbReference type="GO" id="GO:0012505">
    <property type="term" value="C:endomembrane system"/>
    <property type="evidence" value="ECO:0007669"/>
    <property type="project" value="UniProtKB-SubCell"/>
</dbReference>
<comment type="subcellular location">
    <subcellularLocation>
        <location evidence="1">Endomembrane system</location>
        <topology evidence="1">Multi-pass membrane protein</topology>
    </subcellularLocation>
</comment>
<keyword evidence="2 7" id="KW-0812">Transmembrane</keyword>
<feature type="transmembrane region" description="Helical" evidence="7">
    <location>
        <begin position="154"/>
        <end position="173"/>
    </location>
</feature>
<feature type="transmembrane region" description="Helical" evidence="7">
    <location>
        <begin position="6"/>
        <end position="27"/>
    </location>
</feature>
<name>A0A0C1ZN12_9BACT</name>
<evidence type="ECO:0000259" key="8">
    <source>
        <dbReference type="Pfam" id="PF04116"/>
    </source>
</evidence>
<evidence type="ECO:0000256" key="2">
    <source>
        <dbReference type="ARBA" id="ARBA00022692"/>
    </source>
</evidence>
<evidence type="ECO:0000256" key="5">
    <source>
        <dbReference type="ARBA" id="ARBA00023098"/>
    </source>
</evidence>
<evidence type="ECO:0000256" key="4">
    <source>
        <dbReference type="ARBA" id="ARBA00023002"/>
    </source>
</evidence>
<dbReference type="GO" id="GO:0016020">
    <property type="term" value="C:membrane"/>
    <property type="evidence" value="ECO:0007669"/>
    <property type="project" value="GOC"/>
</dbReference>